<evidence type="ECO:0000256" key="2">
    <source>
        <dbReference type="ARBA" id="ARBA00022723"/>
    </source>
</evidence>
<dbReference type="Pfam" id="PF00211">
    <property type="entry name" value="Guanylate_cyc"/>
    <property type="match status" value="1"/>
</dbReference>
<dbReference type="GO" id="GO:0035556">
    <property type="term" value="P:intracellular signal transduction"/>
    <property type="evidence" value="ECO:0007669"/>
    <property type="project" value="InterPro"/>
</dbReference>
<dbReference type="PROSITE" id="PS51450">
    <property type="entry name" value="LRR"/>
    <property type="match status" value="3"/>
</dbReference>
<dbReference type="Pfam" id="PF23010">
    <property type="entry name" value="RA_3"/>
    <property type="match status" value="1"/>
</dbReference>
<name>A0A4S8LJM8_DENBC</name>
<dbReference type="SMART" id="SM00364">
    <property type="entry name" value="LRR_BAC"/>
    <property type="match status" value="12"/>
</dbReference>
<evidence type="ECO:0000313" key="8">
    <source>
        <dbReference type="Proteomes" id="UP000297245"/>
    </source>
</evidence>
<evidence type="ECO:0000256" key="1">
    <source>
        <dbReference type="ARBA" id="ARBA00022614"/>
    </source>
</evidence>
<dbReference type="PROSITE" id="PS50125">
    <property type="entry name" value="GUANYLATE_CYCLASE_2"/>
    <property type="match status" value="1"/>
</dbReference>
<dbReference type="PANTHER" id="PTHR48051:SF1">
    <property type="entry name" value="RAS SUPPRESSOR PROTEIN 1"/>
    <property type="match status" value="1"/>
</dbReference>
<evidence type="ECO:0000259" key="6">
    <source>
        <dbReference type="PROSITE" id="PS51746"/>
    </source>
</evidence>
<dbReference type="Gene3D" id="3.80.10.10">
    <property type="entry name" value="Ribonuclease Inhibitor"/>
    <property type="match status" value="3"/>
</dbReference>
<dbReference type="SMART" id="SM00044">
    <property type="entry name" value="CYCc"/>
    <property type="match status" value="1"/>
</dbReference>
<dbReference type="InterPro" id="IPR032675">
    <property type="entry name" value="LRR_dom_sf"/>
</dbReference>
<keyword evidence="2" id="KW-0479">Metal-binding</keyword>
<evidence type="ECO:0000313" key="7">
    <source>
        <dbReference type="EMBL" id="THU89063.1"/>
    </source>
</evidence>
<dbReference type="InterPro" id="IPR050216">
    <property type="entry name" value="LRR_domain-containing"/>
</dbReference>
<gene>
    <name evidence="7" type="ORF">K435DRAFT_729480</name>
</gene>
<dbReference type="SUPFAM" id="SSF52058">
    <property type="entry name" value="L domain-like"/>
    <property type="match status" value="3"/>
</dbReference>
<dbReference type="SUPFAM" id="SSF55073">
    <property type="entry name" value="Nucleotide cyclase"/>
    <property type="match status" value="1"/>
</dbReference>
<dbReference type="Gene3D" id="3.60.40.10">
    <property type="entry name" value="PPM-type phosphatase domain"/>
    <property type="match status" value="1"/>
</dbReference>
<feature type="domain" description="Guanylate cyclase" evidence="5">
    <location>
        <begin position="1340"/>
        <end position="1477"/>
    </location>
</feature>
<dbReference type="CDD" id="cd07302">
    <property type="entry name" value="CHD"/>
    <property type="match status" value="1"/>
</dbReference>
<protein>
    <recommendedName>
        <fullName evidence="9">Adenylate cyclase</fullName>
    </recommendedName>
</protein>
<dbReference type="GO" id="GO:0005737">
    <property type="term" value="C:cytoplasm"/>
    <property type="evidence" value="ECO:0007669"/>
    <property type="project" value="TreeGrafter"/>
</dbReference>
<dbReference type="OrthoDB" id="2021138at2759"/>
<dbReference type="PROSITE" id="PS51746">
    <property type="entry name" value="PPM_2"/>
    <property type="match status" value="1"/>
</dbReference>
<feature type="compositionally biased region" description="Low complexity" evidence="4">
    <location>
        <begin position="53"/>
        <end position="78"/>
    </location>
</feature>
<dbReference type="InterPro" id="IPR003591">
    <property type="entry name" value="Leu-rich_rpt_typical-subtyp"/>
</dbReference>
<evidence type="ECO:0000259" key="5">
    <source>
        <dbReference type="PROSITE" id="PS50125"/>
    </source>
</evidence>
<dbReference type="SMART" id="SM00332">
    <property type="entry name" value="PP2Cc"/>
    <property type="match status" value="1"/>
</dbReference>
<dbReference type="SUPFAM" id="SSF81606">
    <property type="entry name" value="PP2C-like"/>
    <property type="match status" value="1"/>
</dbReference>
<accession>A0A4S8LJM8</accession>
<keyword evidence="1" id="KW-0433">Leucine-rich repeat</keyword>
<dbReference type="PANTHER" id="PTHR48051">
    <property type="match status" value="1"/>
</dbReference>
<dbReference type="SMART" id="SM00369">
    <property type="entry name" value="LRR_TYP"/>
    <property type="match status" value="10"/>
</dbReference>
<keyword evidence="8" id="KW-1185">Reference proteome</keyword>
<dbReference type="GO" id="GO:0046872">
    <property type="term" value="F:metal ion binding"/>
    <property type="evidence" value="ECO:0007669"/>
    <property type="project" value="UniProtKB-KW"/>
</dbReference>
<reference evidence="7 8" key="1">
    <citation type="journal article" date="2019" name="Nat. Ecol. Evol.">
        <title>Megaphylogeny resolves global patterns of mushroom evolution.</title>
        <authorList>
            <person name="Varga T."/>
            <person name="Krizsan K."/>
            <person name="Foldi C."/>
            <person name="Dima B."/>
            <person name="Sanchez-Garcia M."/>
            <person name="Sanchez-Ramirez S."/>
            <person name="Szollosi G.J."/>
            <person name="Szarkandi J.G."/>
            <person name="Papp V."/>
            <person name="Albert L."/>
            <person name="Andreopoulos W."/>
            <person name="Angelini C."/>
            <person name="Antonin V."/>
            <person name="Barry K.W."/>
            <person name="Bougher N.L."/>
            <person name="Buchanan P."/>
            <person name="Buyck B."/>
            <person name="Bense V."/>
            <person name="Catcheside P."/>
            <person name="Chovatia M."/>
            <person name="Cooper J."/>
            <person name="Damon W."/>
            <person name="Desjardin D."/>
            <person name="Finy P."/>
            <person name="Geml J."/>
            <person name="Haridas S."/>
            <person name="Hughes K."/>
            <person name="Justo A."/>
            <person name="Karasinski D."/>
            <person name="Kautmanova I."/>
            <person name="Kiss B."/>
            <person name="Kocsube S."/>
            <person name="Kotiranta H."/>
            <person name="LaButti K.M."/>
            <person name="Lechner B.E."/>
            <person name="Liimatainen K."/>
            <person name="Lipzen A."/>
            <person name="Lukacs Z."/>
            <person name="Mihaltcheva S."/>
            <person name="Morgado L.N."/>
            <person name="Niskanen T."/>
            <person name="Noordeloos M.E."/>
            <person name="Ohm R.A."/>
            <person name="Ortiz-Santana B."/>
            <person name="Ovrebo C."/>
            <person name="Racz N."/>
            <person name="Riley R."/>
            <person name="Savchenko A."/>
            <person name="Shiryaev A."/>
            <person name="Soop K."/>
            <person name="Spirin V."/>
            <person name="Szebenyi C."/>
            <person name="Tomsovsky M."/>
            <person name="Tulloss R.E."/>
            <person name="Uehling J."/>
            <person name="Grigoriev I.V."/>
            <person name="Vagvolgyi C."/>
            <person name="Papp T."/>
            <person name="Martin F.M."/>
            <person name="Miettinen O."/>
            <person name="Hibbett D.S."/>
            <person name="Nagy L.G."/>
        </authorList>
    </citation>
    <scope>NUCLEOTIDE SEQUENCE [LARGE SCALE GENOMIC DNA]</scope>
    <source>
        <strain evidence="7 8">CBS 962.96</strain>
    </source>
</reference>
<sequence length="1704" mass="189837">MQSSISQPQSPTFQDDNTLLGTNIGQVEGIIDLKVEQMEGIVDFRVLSSHTPSGSTSPCSVPDSSSYSQSLSDHSMSSNPTLHTMSSYPNLHTMSSYPNLHTISYEFHNPFGASIPQAFSDEAHKRSAMVDRDRKVSPTTIVPQRPSHIAIPQCPDGPHGQSGGDGPTKTWTAPESWKVQPEVEIPGEEGNSSSEEDFFSPRTLKRTPKGSIMNHYQPSEVTMSHDGSETCVSTVDADEFGKSHDGGQHSLSLVPRKGSDARSIQSVSVKSSLPRLSKAAPQLKSLTLKIFRHDNSFHVVDLGVQVTVAGLTERLGAKLLAKNEKIHKLYLVEKGKERMLTPSERPVEIVRRRLDMAGYDMKDGIQLLGPDGLSFLLKFVYKSQLLGPTDTPLDIDNFERVDLSGRSLRTIPIVLHKHSDQIVSLYLSGNPMLDIPLDFIQSCTTLRDLRLSNMAMKRVPRSVQSCTTLSRLDVSSNRINDLEEVYLEKIPGLKTLLLQNNRLQKLPWHFPRLRSLVSLNLSSNKFETIPVVVCELENLRDLDVSFNLLYELPRDIGRLENLEHLIMVGNQVMKLPDECSNLVNLRRLDCRRNFIKDLTVITMLPKLEKLSADHNSLHELVLSLGPNLSVIDASNNEITRLSFIPGPVGRAPYSLISLDISHAKLSSLDDMAIAQLSSLRTLRLDHNAFKFLPESIGTLKWLETLSCSYNNIESLPAAIGKLQKLEVLEIHNNSLTELPITLWNCDSLRKINATSNLIATWQHPPLPGPPVPSSSGDPLSPMIFTRQFAERKASAASQMSNGSTHPCLPPLAHSLERLYLGENFITDDLLPNLMLLKELRVLNLSFNDIQELPSRFFGSYNRLEELYLSGNKLMTIPTEDLPRLKHLATLFLNGNKLQTLPQELGKVQSLSVLDVGSNLLKYNINNWEFDWNWNFNKNLKYLNLSGNKKLQIKSDVNVSGGRRHSRSLSLTHQALSGFTELAQLRVLGLIDVTITTGFSVEIPDETEDRRVRSSESTVLGMAYGIADTLGKNTYLNMLDLVYAFPDRPGEAVFALFGRSVPWKTLPARASGNRIPKYLRDNFIQVFLKQLEDPELKGSAADALRRSFLKINYDLHNFLFSRRQAGTETLVSRGGASGIVLYFSGKKMFVANAGDALAVVSRGGLARPVSLKHDPYDDSELLRIRAAEGWISPAGLVNDEADVSRSFGFFHLPYVINAKPYVAEWDLTELDEFVIVGTPSLWQYVSYQTAVDIARNEDDPMIAAQKLRDFALSYGAEGTTMIMVIAVADLFRKDEPRTPKMSLVDTTHIFKALPKHPKDDITDRVVQRLQGPVPAPIGHLALVFTDIRNSTHLWDVNRGMNTAWRLHNNLLRRLLRFCGGYEVKTEGDAFMVAFPTTLAAVWWCLSVQTELLNEAWPLELLECDDGKPIFHPDDEHVIARGISVRMGIHCGSPLCERDPVNHRMDYFGPMVNRAARINGHANGGQIMCSADVMREIHARVLNDGPSTPYSEYQPSQAIDAIRQIGISHFSVGEVKLKGLELPEMVSVIYPAALAHRHAIQDYLAAPSDWTSSRVQFNVTQIRQLGMVCLRLEALASSRIFRETSERKASVQTAAVAHADQEEEENPLYLYGDPNVLLPALSDKSSDREMSLVLDALSGRIENATSKLREMSRSSSLKSSLSAALKAESKLDERTLQSILDILDSV</sequence>
<dbReference type="CDD" id="cd00143">
    <property type="entry name" value="PP2Cc"/>
    <property type="match status" value="1"/>
</dbReference>
<keyword evidence="3" id="KW-0677">Repeat</keyword>
<evidence type="ECO:0000256" key="3">
    <source>
        <dbReference type="ARBA" id="ARBA00022737"/>
    </source>
</evidence>
<dbReference type="InterPro" id="IPR029787">
    <property type="entry name" value="Nucleotide_cyclase"/>
</dbReference>
<dbReference type="InterPro" id="IPR001054">
    <property type="entry name" value="A/G_cyclase"/>
</dbReference>
<dbReference type="InterPro" id="IPR001611">
    <property type="entry name" value="Leu-rich_rpt"/>
</dbReference>
<dbReference type="InterPro" id="IPR055071">
    <property type="entry name" value="RA_PHLPP-like"/>
</dbReference>
<dbReference type="Pfam" id="PF00481">
    <property type="entry name" value="PP2C"/>
    <property type="match status" value="1"/>
</dbReference>
<dbReference type="GO" id="GO:0009190">
    <property type="term" value="P:cyclic nucleotide biosynthetic process"/>
    <property type="evidence" value="ECO:0007669"/>
    <property type="project" value="InterPro"/>
</dbReference>
<dbReference type="Proteomes" id="UP000297245">
    <property type="component" value="Unassembled WGS sequence"/>
</dbReference>
<dbReference type="InterPro" id="IPR036457">
    <property type="entry name" value="PPM-type-like_dom_sf"/>
</dbReference>
<dbReference type="EMBL" id="ML179384">
    <property type="protein sequence ID" value="THU89063.1"/>
    <property type="molecule type" value="Genomic_DNA"/>
</dbReference>
<dbReference type="InterPro" id="IPR055414">
    <property type="entry name" value="LRR_R13L4/SHOC2-like"/>
</dbReference>
<dbReference type="Gene3D" id="3.30.70.1230">
    <property type="entry name" value="Nucleotide cyclase"/>
    <property type="match status" value="1"/>
</dbReference>
<organism evidence="7 8">
    <name type="scientific">Dendrothele bispora (strain CBS 962.96)</name>
    <dbReference type="NCBI Taxonomy" id="1314807"/>
    <lineage>
        <taxon>Eukaryota</taxon>
        <taxon>Fungi</taxon>
        <taxon>Dikarya</taxon>
        <taxon>Basidiomycota</taxon>
        <taxon>Agaricomycotina</taxon>
        <taxon>Agaricomycetes</taxon>
        <taxon>Agaricomycetidae</taxon>
        <taxon>Agaricales</taxon>
        <taxon>Agaricales incertae sedis</taxon>
        <taxon>Dendrothele</taxon>
    </lineage>
</organism>
<dbReference type="Pfam" id="PF13855">
    <property type="entry name" value="LRR_8"/>
    <property type="match status" value="2"/>
</dbReference>
<dbReference type="Pfam" id="PF23598">
    <property type="entry name" value="LRR_14"/>
    <property type="match status" value="1"/>
</dbReference>
<evidence type="ECO:0000256" key="4">
    <source>
        <dbReference type="SAM" id="MobiDB-lite"/>
    </source>
</evidence>
<feature type="domain" description="PPM-type phosphatase" evidence="6">
    <location>
        <begin position="1022"/>
        <end position="1286"/>
    </location>
</feature>
<dbReference type="InterPro" id="IPR001932">
    <property type="entry name" value="PPM-type_phosphatase-like_dom"/>
</dbReference>
<feature type="region of interest" description="Disordered" evidence="4">
    <location>
        <begin position="185"/>
        <end position="212"/>
    </location>
</feature>
<feature type="region of interest" description="Disordered" evidence="4">
    <location>
        <begin position="49"/>
        <end position="81"/>
    </location>
</feature>
<proteinExistence type="predicted"/>
<evidence type="ECO:0008006" key="9">
    <source>
        <dbReference type="Google" id="ProtNLM"/>
    </source>
</evidence>